<evidence type="ECO:0008006" key="3">
    <source>
        <dbReference type="Google" id="ProtNLM"/>
    </source>
</evidence>
<evidence type="ECO:0000313" key="1">
    <source>
        <dbReference type="EMBL" id="GHB14604.1"/>
    </source>
</evidence>
<evidence type="ECO:0000313" key="2">
    <source>
        <dbReference type="Proteomes" id="UP000599437"/>
    </source>
</evidence>
<gene>
    <name evidence="1" type="ORF">GCM10010346_42810</name>
</gene>
<keyword evidence="2" id="KW-1185">Reference proteome</keyword>
<dbReference type="RefSeq" id="WP_138898138.1">
    <property type="nucleotide sequence ID" value="NZ_BMVO01000014.1"/>
</dbReference>
<accession>A0ABQ3DWN7</accession>
<sequence>MATRMLSVRIDSASLESIKERAAARDMTVQEYVVTTLQRDEFAERYKAAVLETFELYGDVLAEADLADDTAPRTQADAA</sequence>
<dbReference type="EMBL" id="BMVO01000014">
    <property type="protein sequence ID" value="GHB14604.1"/>
    <property type="molecule type" value="Genomic_DNA"/>
</dbReference>
<organism evidence="1 2">
    <name type="scientific">Streptomyces chryseus</name>
    <dbReference type="NCBI Taxonomy" id="68186"/>
    <lineage>
        <taxon>Bacteria</taxon>
        <taxon>Bacillati</taxon>
        <taxon>Actinomycetota</taxon>
        <taxon>Actinomycetes</taxon>
        <taxon>Kitasatosporales</taxon>
        <taxon>Streptomycetaceae</taxon>
        <taxon>Streptomyces</taxon>
    </lineage>
</organism>
<proteinExistence type="predicted"/>
<protein>
    <recommendedName>
        <fullName evidence="3">Ribbon-helix-helix protein, CopG family</fullName>
    </recommendedName>
</protein>
<comment type="caution">
    <text evidence="1">The sequence shown here is derived from an EMBL/GenBank/DDBJ whole genome shotgun (WGS) entry which is preliminary data.</text>
</comment>
<reference evidence="2" key="1">
    <citation type="journal article" date="2019" name="Int. J. Syst. Evol. Microbiol.">
        <title>The Global Catalogue of Microorganisms (GCM) 10K type strain sequencing project: providing services to taxonomists for standard genome sequencing and annotation.</title>
        <authorList>
            <consortium name="The Broad Institute Genomics Platform"/>
            <consortium name="The Broad Institute Genome Sequencing Center for Infectious Disease"/>
            <person name="Wu L."/>
            <person name="Ma J."/>
        </authorList>
    </citation>
    <scope>NUCLEOTIDE SEQUENCE [LARGE SCALE GENOMIC DNA]</scope>
    <source>
        <strain evidence="2">JCM 4737</strain>
    </source>
</reference>
<name>A0ABQ3DWN7_9ACTN</name>
<dbReference type="Proteomes" id="UP000599437">
    <property type="component" value="Unassembled WGS sequence"/>
</dbReference>